<keyword evidence="9" id="KW-0492">Microsome</keyword>
<evidence type="ECO:0000256" key="10">
    <source>
        <dbReference type="ARBA" id="ARBA00023002"/>
    </source>
</evidence>
<name>A0A9N9S0J8_9DIPT</name>
<evidence type="ECO:0000256" key="6">
    <source>
        <dbReference type="ARBA" id="ARBA00022617"/>
    </source>
</evidence>
<dbReference type="OrthoDB" id="8185424at2759"/>
<evidence type="ECO:0000256" key="11">
    <source>
        <dbReference type="ARBA" id="ARBA00023004"/>
    </source>
</evidence>
<evidence type="ECO:0000256" key="3">
    <source>
        <dbReference type="ARBA" id="ARBA00004174"/>
    </source>
</evidence>
<proteinExistence type="inferred from homology"/>
<dbReference type="GO" id="GO:0020037">
    <property type="term" value="F:heme binding"/>
    <property type="evidence" value="ECO:0007669"/>
    <property type="project" value="InterPro"/>
</dbReference>
<dbReference type="GO" id="GO:0016705">
    <property type="term" value="F:oxidoreductase activity, acting on paired donors, with incorporation or reduction of molecular oxygen"/>
    <property type="evidence" value="ECO:0007669"/>
    <property type="project" value="InterPro"/>
</dbReference>
<dbReference type="EMBL" id="OU895879">
    <property type="protein sequence ID" value="CAG9806336.1"/>
    <property type="molecule type" value="Genomic_DNA"/>
</dbReference>
<dbReference type="PANTHER" id="PTHR24292">
    <property type="entry name" value="CYTOCHROME P450"/>
    <property type="match status" value="1"/>
</dbReference>
<dbReference type="AlphaFoldDB" id="A0A9N9S0J8"/>
<dbReference type="GO" id="GO:0004497">
    <property type="term" value="F:monooxygenase activity"/>
    <property type="evidence" value="ECO:0007669"/>
    <property type="project" value="UniProtKB-KW"/>
</dbReference>
<keyword evidence="13" id="KW-0472">Membrane</keyword>
<dbReference type="InterPro" id="IPR001128">
    <property type="entry name" value="Cyt_P450"/>
</dbReference>
<reference evidence="14" key="1">
    <citation type="submission" date="2022-01" db="EMBL/GenBank/DDBJ databases">
        <authorList>
            <person name="King R."/>
        </authorList>
    </citation>
    <scope>NUCLEOTIDE SEQUENCE</scope>
</reference>
<evidence type="ECO:0000256" key="9">
    <source>
        <dbReference type="ARBA" id="ARBA00022848"/>
    </source>
</evidence>
<evidence type="ECO:0000256" key="5">
    <source>
        <dbReference type="ARBA" id="ARBA00010617"/>
    </source>
</evidence>
<dbReference type="InterPro" id="IPR036396">
    <property type="entry name" value="Cyt_P450_sf"/>
</dbReference>
<evidence type="ECO:0000256" key="13">
    <source>
        <dbReference type="ARBA" id="ARBA00023136"/>
    </source>
</evidence>
<dbReference type="GO" id="GO:0005506">
    <property type="term" value="F:iron ion binding"/>
    <property type="evidence" value="ECO:0007669"/>
    <property type="project" value="InterPro"/>
</dbReference>
<dbReference type="SUPFAM" id="SSF48264">
    <property type="entry name" value="Cytochrome P450"/>
    <property type="match status" value="1"/>
</dbReference>
<dbReference type="InterPro" id="IPR050476">
    <property type="entry name" value="Insect_CytP450_Detox"/>
</dbReference>
<keyword evidence="7" id="KW-0479">Metal-binding</keyword>
<dbReference type="PANTHER" id="PTHR24292:SF54">
    <property type="entry name" value="CYP9F3-RELATED"/>
    <property type="match status" value="1"/>
</dbReference>
<evidence type="ECO:0000256" key="2">
    <source>
        <dbReference type="ARBA" id="ARBA00003690"/>
    </source>
</evidence>
<keyword evidence="10" id="KW-0560">Oxidoreductase</keyword>
<keyword evidence="15" id="KW-1185">Reference proteome</keyword>
<evidence type="ECO:0000256" key="12">
    <source>
        <dbReference type="ARBA" id="ARBA00023033"/>
    </source>
</evidence>
<evidence type="ECO:0000256" key="1">
    <source>
        <dbReference type="ARBA" id="ARBA00001971"/>
    </source>
</evidence>
<dbReference type="GO" id="GO:0005789">
    <property type="term" value="C:endoplasmic reticulum membrane"/>
    <property type="evidence" value="ECO:0007669"/>
    <property type="project" value="UniProtKB-SubCell"/>
</dbReference>
<gene>
    <name evidence="14" type="ORF">CHIRRI_LOCUS9196</name>
</gene>
<accession>A0A9N9S0J8</accession>
<sequence>MFLYLLITVILLVYGYFKNKYSFWNDLGFLYAEPSIPMETSANALTFCTYELAINQDIQDRLRKEIQAVLKKHDEEITYDAIMEMKYLDMVINETLRKYPIFEVQVRKCTKEFKIPATDLVIPIGMPVMIPVVGIQNDEKYFKNPENSILKGSAKRMLRN</sequence>
<dbReference type="Pfam" id="PF00067">
    <property type="entry name" value="p450"/>
    <property type="match status" value="1"/>
</dbReference>
<evidence type="ECO:0000256" key="8">
    <source>
        <dbReference type="ARBA" id="ARBA00022824"/>
    </source>
</evidence>
<keyword evidence="12" id="KW-0503">Monooxygenase</keyword>
<comment type="function">
    <text evidence="2">May be involved in the metabolism of insect hormones and in the breakdown of synthetic insecticides.</text>
</comment>
<organism evidence="14 15">
    <name type="scientific">Chironomus riparius</name>
    <dbReference type="NCBI Taxonomy" id="315576"/>
    <lineage>
        <taxon>Eukaryota</taxon>
        <taxon>Metazoa</taxon>
        <taxon>Ecdysozoa</taxon>
        <taxon>Arthropoda</taxon>
        <taxon>Hexapoda</taxon>
        <taxon>Insecta</taxon>
        <taxon>Pterygota</taxon>
        <taxon>Neoptera</taxon>
        <taxon>Endopterygota</taxon>
        <taxon>Diptera</taxon>
        <taxon>Nematocera</taxon>
        <taxon>Chironomoidea</taxon>
        <taxon>Chironomidae</taxon>
        <taxon>Chironominae</taxon>
        <taxon>Chironomus</taxon>
    </lineage>
</organism>
<evidence type="ECO:0000313" key="15">
    <source>
        <dbReference type="Proteomes" id="UP001153620"/>
    </source>
</evidence>
<comment type="subcellular location">
    <subcellularLocation>
        <location evidence="4">Endoplasmic reticulum membrane</location>
        <topology evidence="4">Peripheral membrane protein</topology>
    </subcellularLocation>
    <subcellularLocation>
        <location evidence="3">Microsome membrane</location>
        <topology evidence="3">Peripheral membrane protein</topology>
    </subcellularLocation>
</comment>
<comment type="similarity">
    <text evidence="5">Belongs to the cytochrome P450 family.</text>
</comment>
<keyword evidence="11" id="KW-0408">Iron</keyword>
<evidence type="ECO:0000313" key="14">
    <source>
        <dbReference type="EMBL" id="CAG9806336.1"/>
    </source>
</evidence>
<comment type="cofactor">
    <cofactor evidence="1">
        <name>heme</name>
        <dbReference type="ChEBI" id="CHEBI:30413"/>
    </cofactor>
</comment>
<evidence type="ECO:0000256" key="4">
    <source>
        <dbReference type="ARBA" id="ARBA00004406"/>
    </source>
</evidence>
<keyword evidence="8" id="KW-0256">Endoplasmic reticulum</keyword>
<evidence type="ECO:0000256" key="7">
    <source>
        <dbReference type="ARBA" id="ARBA00022723"/>
    </source>
</evidence>
<keyword evidence="6" id="KW-0349">Heme</keyword>
<evidence type="ECO:0008006" key="16">
    <source>
        <dbReference type="Google" id="ProtNLM"/>
    </source>
</evidence>
<dbReference type="Proteomes" id="UP001153620">
    <property type="component" value="Chromosome 3"/>
</dbReference>
<protein>
    <recommendedName>
        <fullName evidence="16">Cytochrome P450</fullName>
    </recommendedName>
</protein>
<reference evidence="14" key="2">
    <citation type="submission" date="2022-10" db="EMBL/GenBank/DDBJ databases">
        <authorList>
            <consortium name="ENA_rothamsted_submissions"/>
            <consortium name="culmorum"/>
            <person name="King R."/>
        </authorList>
    </citation>
    <scope>NUCLEOTIDE SEQUENCE</scope>
</reference>
<dbReference type="Gene3D" id="1.10.630.10">
    <property type="entry name" value="Cytochrome P450"/>
    <property type="match status" value="1"/>
</dbReference>